<dbReference type="NCBIfam" id="TIGR01269">
    <property type="entry name" value="Tyr_3_monoox"/>
    <property type="match status" value="1"/>
</dbReference>
<reference evidence="18" key="1">
    <citation type="journal article" date="2012" name="PLoS Negl. Trop. Dis.">
        <title>A systematically improved high quality genome and transcriptome of the human blood fluke Schistosoma mansoni.</title>
        <authorList>
            <person name="Protasio A.V."/>
            <person name="Tsai I.J."/>
            <person name="Babbage A."/>
            <person name="Nichol S."/>
            <person name="Hunt M."/>
            <person name="Aslett M.A."/>
            <person name="De Silva N."/>
            <person name="Velarde G.S."/>
            <person name="Anderson T.J."/>
            <person name="Clark R.C."/>
            <person name="Davidson C."/>
            <person name="Dillon G.P."/>
            <person name="Holroyd N.E."/>
            <person name="LoVerde P.T."/>
            <person name="Lloyd C."/>
            <person name="McQuillan J."/>
            <person name="Oliveira G."/>
            <person name="Otto T.D."/>
            <person name="Parker-Manuel S.J."/>
            <person name="Quail M.A."/>
            <person name="Wilson R.A."/>
            <person name="Zerlotini A."/>
            <person name="Dunne D.W."/>
            <person name="Berriman M."/>
        </authorList>
    </citation>
    <scope>NUCLEOTIDE SEQUENCE [LARGE SCALE GENOMIC DNA]</scope>
    <source>
        <strain evidence="18">Puerto Rican</strain>
    </source>
</reference>
<keyword evidence="11" id="KW-0560">Oxidoreductase</keyword>
<comment type="pathway">
    <text evidence="3">Catecholamine biosynthesis; dopamine biosynthesis; dopamine from L-tyrosine: step 1/2.</text>
</comment>
<dbReference type="PIRSF" id="PIRSF000336">
    <property type="entry name" value="TH"/>
    <property type="match status" value="1"/>
</dbReference>
<dbReference type="SUPFAM" id="SSF56534">
    <property type="entry name" value="Aromatic aminoacid monoxygenases, catalytic and oligomerization domains"/>
    <property type="match status" value="1"/>
</dbReference>
<dbReference type="InterPro" id="IPR041903">
    <property type="entry name" value="Eu_TyrOH_cat"/>
</dbReference>
<dbReference type="PROSITE" id="PS51410">
    <property type="entry name" value="BH4_AAA_HYDROXYL_2"/>
    <property type="match status" value="1"/>
</dbReference>
<dbReference type="InterPro" id="IPR001273">
    <property type="entry name" value="ArAA_hydroxylase"/>
</dbReference>
<dbReference type="GO" id="GO:0004511">
    <property type="term" value="F:tyrosine 3-monooxygenase activity"/>
    <property type="evidence" value="ECO:0007669"/>
    <property type="project" value="UniProtKB-EC"/>
</dbReference>
<dbReference type="PANTHER" id="PTHR11473">
    <property type="entry name" value="AROMATIC AMINO ACID HYDROXYLASE"/>
    <property type="match status" value="1"/>
</dbReference>
<sequence>MKMTMMCDESIEENNKSSTVELNHNEKDGRIHSIIINFHPITHEQSNNQFYIQTLHEILKYIIDKKLNLVHFETRPTLTLSNANRDVQYSCLITLEANEINMSLLYEELRGNSFISGINLLNNQESEDWYPKHISDLDKCQHLLRKFQPELQTDHPGFHDKVYRERREAIAKIAFQYKYGDRIPEVEYTKEEIETWGLVFTKMKAVHASRACREYIDGFQLLEKYCNYNSESIPQLQTICEFMHRTSGFRIRPVAGLVSPRDFLASLAFRVFQCTQYIRHHSRPMHTPEPDCIHELIGHMPMLVNRQFADFSQELGLASLGASEEEITRLSTLYWFTVEFGLCNENGETRALGAGIMSSYGELENAFSDLSVKEPFNINDAAVQVYDDVGYQKIYFVTESIESMKRELRNYINTSGKSTIPIYDPITETVHMKSRFSIRKELLKHVKEEIGQLDTLLNHSNYTLP</sequence>
<evidence type="ECO:0000256" key="6">
    <source>
        <dbReference type="ARBA" id="ARBA00017181"/>
    </source>
</evidence>
<dbReference type="InterPro" id="IPR019773">
    <property type="entry name" value="Tyrosine_3-monooxygenase-like"/>
</dbReference>
<dbReference type="EC" id="1.14.16.2" evidence="5"/>
<dbReference type="WBParaSite" id="Smp_007690.1">
    <property type="protein sequence ID" value="Smp_007690.1"/>
    <property type="gene ID" value="Smp_007690"/>
</dbReference>
<dbReference type="PROSITE" id="PS00367">
    <property type="entry name" value="BH4_AAA_HYDROXYL_1"/>
    <property type="match status" value="1"/>
</dbReference>
<keyword evidence="10" id="KW-0530">Neurotransmitter biosynthesis</keyword>
<dbReference type="UniPathway" id="UPA00747">
    <property type="reaction ID" value="UER00733"/>
</dbReference>
<evidence type="ECO:0000256" key="13">
    <source>
        <dbReference type="ARBA" id="ARBA00023033"/>
    </source>
</evidence>
<dbReference type="Gene3D" id="1.10.800.10">
    <property type="entry name" value="Aromatic amino acid hydroxylase"/>
    <property type="match status" value="1"/>
</dbReference>
<evidence type="ECO:0000256" key="14">
    <source>
        <dbReference type="ARBA" id="ARBA00032379"/>
    </source>
</evidence>
<feature type="binding site" evidence="15">
    <location>
        <position position="339"/>
    </location>
    <ligand>
        <name>Fe cation</name>
        <dbReference type="ChEBI" id="CHEBI:24875"/>
    </ligand>
</feature>
<dbReference type="InterPro" id="IPR005962">
    <property type="entry name" value="Tyr_3_mOase"/>
</dbReference>
<dbReference type="Pfam" id="PF00351">
    <property type="entry name" value="Biopterin_H"/>
    <property type="match status" value="1"/>
</dbReference>
<evidence type="ECO:0000256" key="7">
    <source>
        <dbReference type="ARBA" id="ARBA00022490"/>
    </source>
</evidence>
<evidence type="ECO:0000313" key="19">
    <source>
        <dbReference type="WBParaSite" id="Smp_007690.1"/>
    </source>
</evidence>
<evidence type="ECO:0000256" key="9">
    <source>
        <dbReference type="ARBA" id="ARBA00022723"/>
    </source>
</evidence>
<keyword evidence="7" id="KW-0963">Cytoplasm</keyword>
<feature type="binding site" evidence="15">
    <location>
        <position position="299"/>
    </location>
    <ligand>
        <name>Fe cation</name>
        <dbReference type="ChEBI" id="CHEBI:24875"/>
    </ligand>
</feature>
<evidence type="ECO:0000256" key="12">
    <source>
        <dbReference type="ARBA" id="ARBA00023004"/>
    </source>
</evidence>
<dbReference type="InterPro" id="IPR036951">
    <property type="entry name" value="ArAA_hydroxylase_sf"/>
</dbReference>
<keyword evidence="9 15" id="KW-0479">Metal-binding</keyword>
<evidence type="ECO:0000256" key="11">
    <source>
        <dbReference type="ARBA" id="ARBA00023002"/>
    </source>
</evidence>
<evidence type="ECO:0000256" key="10">
    <source>
        <dbReference type="ARBA" id="ARBA00022979"/>
    </source>
</evidence>
<dbReference type="PANTHER" id="PTHR11473:SF15">
    <property type="entry name" value="TYROSINE 3-MONOOXYGENASE"/>
    <property type="match status" value="1"/>
</dbReference>
<dbReference type="GO" id="GO:0042416">
    <property type="term" value="P:dopamine biosynthetic process"/>
    <property type="evidence" value="ECO:0007669"/>
    <property type="project" value="UniProtKB-UniPathway"/>
</dbReference>
<dbReference type="Proteomes" id="UP000008854">
    <property type="component" value="Unassembled WGS sequence"/>
</dbReference>
<keyword evidence="18" id="KW-1185">Reference proteome</keyword>
<accession>A0A3Q0KC16</accession>
<feature type="binding site" evidence="15">
    <location>
        <position position="294"/>
    </location>
    <ligand>
        <name>Fe cation</name>
        <dbReference type="ChEBI" id="CHEBI:24875"/>
    </ligand>
</feature>
<dbReference type="STRING" id="6183.A0A3Q0KC16"/>
<dbReference type="CDD" id="cd03345">
    <property type="entry name" value="eu_TyrOH"/>
    <property type="match status" value="1"/>
</dbReference>
<protein>
    <recommendedName>
        <fullName evidence="6">Tyrosine 3-monooxygenase</fullName>
        <ecNumber evidence="5">1.14.16.2</ecNumber>
    </recommendedName>
    <alternativeName>
        <fullName evidence="14">Tyrosine 3-hydroxylase</fullName>
    </alternativeName>
</protein>
<evidence type="ECO:0000256" key="2">
    <source>
        <dbReference type="ARBA" id="ARBA00004556"/>
    </source>
</evidence>
<keyword evidence="13" id="KW-0503">Monooxygenase</keyword>
<evidence type="ECO:0000256" key="4">
    <source>
        <dbReference type="ARBA" id="ARBA00009712"/>
    </source>
</evidence>
<dbReference type="AlphaFoldDB" id="A0A3Q0KC16"/>
<dbReference type="GO" id="GO:0043204">
    <property type="term" value="C:perikaryon"/>
    <property type="evidence" value="ECO:0007669"/>
    <property type="project" value="TreeGrafter"/>
</dbReference>
<evidence type="ECO:0000256" key="5">
    <source>
        <dbReference type="ARBA" id="ARBA00011993"/>
    </source>
</evidence>
<reference evidence="19" key="2">
    <citation type="submission" date="2018-12" db="UniProtKB">
        <authorList>
            <consortium name="WormBaseParasite"/>
        </authorList>
    </citation>
    <scope>IDENTIFICATION</scope>
    <source>
        <strain evidence="19">Puerto Rican</strain>
    </source>
</reference>
<comment type="cofactor">
    <cofactor evidence="1 16">
        <name>Fe(2+)</name>
        <dbReference type="ChEBI" id="CHEBI:29033"/>
    </cofactor>
</comment>
<evidence type="ECO:0000256" key="1">
    <source>
        <dbReference type="ARBA" id="ARBA00001954"/>
    </source>
</evidence>
<dbReference type="GO" id="GO:0030424">
    <property type="term" value="C:axon"/>
    <property type="evidence" value="ECO:0007669"/>
    <property type="project" value="TreeGrafter"/>
</dbReference>
<dbReference type="GO" id="GO:0048471">
    <property type="term" value="C:perinuclear region of cytoplasm"/>
    <property type="evidence" value="ECO:0007669"/>
    <property type="project" value="UniProtKB-SubCell"/>
</dbReference>
<dbReference type="PRINTS" id="PR00372">
    <property type="entry name" value="FYWHYDRXLASE"/>
</dbReference>
<dbReference type="InterPro" id="IPR019774">
    <property type="entry name" value="Aromatic-AA_hydroxylase_C"/>
</dbReference>
<proteinExistence type="inferred from homology"/>
<dbReference type="InterPro" id="IPR018301">
    <property type="entry name" value="ArAA_hydroxylase_Fe/CU_BS"/>
</dbReference>
<comment type="subcellular location">
    <subcellularLocation>
        <location evidence="2">Cytoplasm</location>
        <location evidence="2">Perinuclear region</location>
    </subcellularLocation>
</comment>
<organism evidence="18 19">
    <name type="scientific">Schistosoma mansoni</name>
    <name type="common">Blood fluke</name>
    <dbReference type="NCBI Taxonomy" id="6183"/>
    <lineage>
        <taxon>Eukaryota</taxon>
        <taxon>Metazoa</taxon>
        <taxon>Spiralia</taxon>
        <taxon>Lophotrochozoa</taxon>
        <taxon>Platyhelminthes</taxon>
        <taxon>Trematoda</taxon>
        <taxon>Digenea</taxon>
        <taxon>Strigeidida</taxon>
        <taxon>Schistosomatoidea</taxon>
        <taxon>Schistosomatidae</taxon>
        <taxon>Schistosoma</taxon>
    </lineage>
</organism>
<evidence type="ECO:0000256" key="16">
    <source>
        <dbReference type="PIRSR" id="PIRSR601273-2"/>
    </source>
</evidence>
<keyword evidence="8" id="KW-0127">Catecholamine biosynthesis</keyword>
<evidence type="ECO:0000256" key="8">
    <source>
        <dbReference type="ARBA" id="ARBA00022584"/>
    </source>
</evidence>
<dbReference type="GO" id="GO:0005506">
    <property type="term" value="F:iron ion binding"/>
    <property type="evidence" value="ECO:0007669"/>
    <property type="project" value="InterPro"/>
</dbReference>
<evidence type="ECO:0000256" key="3">
    <source>
        <dbReference type="ARBA" id="ARBA00004700"/>
    </source>
</evidence>
<evidence type="ECO:0000259" key="17">
    <source>
        <dbReference type="PROSITE" id="PS51410"/>
    </source>
</evidence>
<dbReference type="InterPro" id="IPR036329">
    <property type="entry name" value="Aro-AA_hydroxylase_C_sf"/>
</dbReference>
<dbReference type="GO" id="GO:0009072">
    <property type="term" value="P:aromatic amino acid metabolic process"/>
    <property type="evidence" value="ECO:0007669"/>
    <property type="project" value="InterPro"/>
</dbReference>
<feature type="domain" description="Biopterin-dependent aromatic amino acid hydroxylase family profile" evidence="17">
    <location>
        <begin position="115"/>
        <end position="461"/>
    </location>
</feature>
<evidence type="ECO:0000313" key="18">
    <source>
        <dbReference type="Proteomes" id="UP000008854"/>
    </source>
</evidence>
<evidence type="ECO:0000256" key="15">
    <source>
        <dbReference type="PIRSR" id="PIRSR000336-1"/>
    </source>
</evidence>
<dbReference type="InParanoid" id="A0A3Q0KC16"/>
<keyword evidence="12 15" id="KW-0408">Iron</keyword>
<comment type="similarity">
    <text evidence="4">Belongs to the biopterin-dependent aromatic amino acid hydroxylase family.</text>
</comment>
<name>A0A3Q0KC16_SCHMA</name>